<gene>
    <name evidence="2" type="ORF">VA596_03435</name>
</gene>
<protein>
    <submittedName>
        <fullName evidence="2">Uncharacterized protein</fullName>
    </submittedName>
</protein>
<keyword evidence="3" id="KW-1185">Reference proteome</keyword>
<sequence>MITIDDATAARAAGGLALLGGLLYLAGLLLDVVTLFRFPDDAARTAVHAVVGLLLATALLPGGVLLLRRDPLGRLGCIVGSATAIVATLTSLLLSATGLASLDVGGPGGLVAGGVLALLVVLPPAVATLALAISAPAARWCGLPRFERQA</sequence>
<feature type="transmembrane region" description="Helical" evidence="1">
    <location>
        <begin position="79"/>
        <end position="102"/>
    </location>
</feature>
<organism evidence="2 3">
    <name type="scientific">Amycolatopsis heterodermiae</name>
    <dbReference type="NCBI Taxonomy" id="3110235"/>
    <lineage>
        <taxon>Bacteria</taxon>
        <taxon>Bacillati</taxon>
        <taxon>Actinomycetota</taxon>
        <taxon>Actinomycetes</taxon>
        <taxon>Pseudonocardiales</taxon>
        <taxon>Pseudonocardiaceae</taxon>
        <taxon>Amycolatopsis</taxon>
    </lineage>
</organism>
<dbReference type="Proteomes" id="UP001304298">
    <property type="component" value="Unassembled WGS sequence"/>
</dbReference>
<reference evidence="2 3" key="1">
    <citation type="submission" date="2023-12" db="EMBL/GenBank/DDBJ databases">
        <title>Amycolatopsis sp. V23-08.</title>
        <authorList>
            <person name="Somphong A."/>
        </authorList>
    </citation>
    <scope>NUCLEOTIDE SEQUENCE [LARGE SCALE GENOMIC DNA]</scope>
    <source>
        <strain evidence="2 3">V23-08</strain>
    </source>
</reference>
<evidence type="ECO:0000313" key="3">
    <source>
        <dbReference type="Proteomes" id="UP001304298"/>
    </source>
</evidence>
<feature type="transmembrane region" description="Helical" evidence="1">
    <location>
        <begin position="12"/>
        <end position="33"/>
    </location>
</feature>
<feature type="transmembrane region" description="Helical" evidence="1">
    <location>
        <begin position="114"/>
        <end position="138"/>
    </location>
</feature>
<feature type="transmembrane region" description="Helical" evidence="1">
    <location>
        <begin position="45"/>
        <end position="67"/>
    </location>
</feature>
<proteinExistence type="predicted"/>
<keyword evidence="1" id="KW-0472">Membrane</keyword>
<keyword evidence="1" id="KW-0812">Transmembrane</keyword>
<keyword evidence="1" id="KW-1133">Transmembrane helix</keyword>
<accession>A0ABU5QXC5</accession>
<evidence type="ECO:0000313" key="2">
    <source>
        <dbReference type="EMBL" id="MEA5358577.1"/>
    </source>
</evidence>
<comment type="caution">
    <text evidence="2">The sequence shown here is derived from an EMBL/GenBank/DDBJ whole genome shotgun (WGS) entry which is preliminary data.</text>
</comment>
<name>A0ABU5QXC5_9PSEU</name>
<dbReference type="EMBL" id="JAYFSI010000001">
    <property type="protein sequence ID" value="MEA5358577.1"/>
    <property type="molecule type" value="Genomic_DNA"/>
</dbReference>
<dbReference type="RefSeq" id="WP_323323502.1">
    <property type="nucleotide sequence ID" value="NZ_JAYFSI010000001.1"/>
</dbReference>
<evidence type="ECO:0000256" key="1">
    <source>
        <dbReference type="SAM" id="Phobius"/>
    </source>
</evidence>